<dbReference type="CDD" id="cd15787">
    <property type="entry name" value="YycH_N"/>
    <property type="match status" value="1"/>
</dbReference>
<comment type="caution">
    <text evidence="2">The sequence shown here is derived from an EMBL/GenBank/DDBJ whole genome shotgun (WGS) entry which is preliminary data.</text>
</comment>
<dbReference type="Proteomes" id="UP000234579">
    <property type="component" value="Unassembled WGS sequence"/>
</dbReference>
<evidence type="ECO:0000313" key="3">
    <source>
        <dbReference type="Proteomes" id="UP000234579"/>
    </source>
</evidence>
<evidence type="ECO:0000259" key="1">
    <source>
        <dbReference type="Pfam" id="PF07435"/>
    </source>
</evidence>
<dbReference type="Gene3D" id="3.30.310.160">
    <property type="entry name" value="YycH protein, domain 2"/>
    <property type="match status" value="1"/>
</dbReference>
<accession>A0A2I2ABQ5</accession>
<protein>
    <recommendedName>
        <fullName evidence="1">Regulatory protein YycH domain-containing protein</fullName>
    </recommendedName>
</protein>
<evidence type="ECO:0000313" key="2">
    <source>
        <dbReference type="EMBL" id="PLA76816.1"/>
    </source>
</evidence>
<gene>
    <name evidence="2" type="ORF">CYR79_04075</name>
</gene>
<sequence length="448" mass="50769">MKSTRGMHGMRLNLRKYLLVLGLLVAVVISLVFSYLIWINPARSQANSSATSSTPNSALPDSIRKKVGDIYLPTNVVFNDDAKQYRLTSDTLDLTNYTKKQLVKWQYEDIKRLPTKSDSTYQRYLRTKNALVLNYPVAVTARTVAETFNFKVSKYKSALISRIIIPLTKMDRIYLLDDKQEAVYMVGLKKATKQKLIALAKDKDNLRSEVTFEKIGDKYTLFYQDGIKVAQYSYLLNKESTGLFVNRLLGTNNTSAITAKEQDATTTYSDGAAMRLTIQKKTGAVTFNDYNSSNSRRNYSYENYLTAGLTNLNNIGVALDDVRYDCYDSKRHLLTYRNYINGYPVIAAESAGTYSILLTNSGKKRLDFSLYTLQIPVPSAGGALTLPNTRWVISQLLSRGYDQAKIGDIKVGYSWNQNQTSNQVVDLKPTYFVKYDNQWSDYQSLLNS</sequence>
<dbReference type="InterPro" id="IPR009996">
    <property type="entry name" value="YycH"/>
</dbReference>
<dbReference type="EMBL" id="PKGI01000021">
    <property type="protein sequence ID" value="PLA76816.1"/>
    <property type="molecule type" value="Genomic_DNA"/>
</dbReference>
<organism evidence="2 3">
    <name type="scientific">Ligilactobacillus agilis</name>
    <dbReference type="NCBI Taxonomy" id="1601"/>
    <lineage>
        <taxon>Bacteria</taxon>
        <taxon>Bacillati</taxon>
        <taxon>Bacillota</taxon>
        <taxon>Bacilli</taxon>
        <taxon>Lactobacillales</taxon>
        <taxon>Lactobacillaceae</taxon>
        <taxon>Ligilactobacillus</taxon>
    </lineage>
</organism>
<dbReference type="AlphaFoldDB" id="A0A2I2ABQ5"/>
<dbReference type="InterPro" id="IPR042274">
    <property type="entry name" value="YycH/YycI_2"/>
</dbReference>
<feature type="domain" description="Regulatory protein YycH" evidence="1">
    <location>
        <begin position="23"/>
        <end position="441"/>
    </location>
</feature>
<name>A0A2I2ABQ5_9LACO</name>
<reference evidence="3" key="1">
    <citation type="submission" date="2017-12" db="EMBL/GenBank/DDBJ databases">
        <authorList>
            <person name="Christensen H."/>
        </authorList>
    </citation>
    <scope>NUCLEOTIDE SEQUENCE [LARGE SCALE GENOMIC DNA]</scope>
    <source>
        <strain evidence="3">268A</strain>
    </source>
</reference>
<dbReference type="Pfam" id="PF07435">
    <property type="entry name" value="YycH"/>
    <property type="match status" value="1"/>
</dbReference>
<proteinExistence type="predicted"/>